<reference evidence="2" key="1">
    <citation type="journal article" date="2019" name="Int. J. Syst. Evol. Microbiol.">
        <title>The Global Catalogue of Microorganisms (GCM) 10K type strain sequencing project: providing services to taxonomists for standard genome sequencing and annotation.</title>
        <authorList>
            <consortium name="The Broad Institute Genomics Platform"/>
            <consortium name="The Broad Institute Genome Sequencing Center for Infectious Disease"/>
            <person name="Wu L."/>
            <person name="Ma J."/>
        </authorList>
    </citation>
    <scope>NUCLEOTIDE SEQUENCE [LARGE SCALE GENOMIC DNA]</scope>
    <source>
        <strain evidence="2">JCM 18055</strain>
    </source>
</reference>
<dbReference type="EMBL" id="BAABIC010000043">
    <property type="protein sequence ID" value="GAA4714573.1"/>
    <property type="molecule type" value="Genomic_DNA"/>
</dbReference>
<accession>A0ABP8XTR9</accession>
<evidence type="ECO:0000313" key="2">
    <source>
        <dbReference type="Proteomes" id="UP001500325"/>
    </source>
</evidence>
<name>A0ABP8XTR9_9PSEU</name>
<gene>
    <name evidence="1" type="ORF">GCM10023215_67200</name>
</gene>
<comment type="caution">
    <text evidence="1">The sequence shown here is derived from an EMBL/GenBank/DDBJ whole genome shotgun (WGS) entry which is preliminary data.</text>
</comment>
<sequence length="318" mass="35119">MWNDDEFIAKAIAYFEKADVSPASADDPVDADAAMWLLLGLEFVLRAPLARVHPTLLAVPEGTSILHAAGYAPPNSNPRSIPTKTVVERLAHIEPAFNDDRKRDALFLADLRNGELHTSAAVLESLEPEVWLPRFLTVVESLCNHLNIFVDDLLPATVYERASAARVVADKALRAAMQKKIESAREFFTHLRADEVEARAAARPPRPTGKMTRTIECPACAKSTAIVSCGPGRTSRGTYDEDAGTIDFSITYLAESLDCHTCDFTLETTNEIIAAGLPRLHIDRYEEDRYEGWENVVSHSDVIEHLGIGEPDYDYGND</sequence>
<dbReference type="RefSeq" id="WP_345384858.1">
    <property type="nucleotide sequence ID" value="NZ_BAABIC010000043.1"/>
</dbReference>
<organism evidence="1 2">
    <name type="scientific">Pseudonocardia yuanmonensis</name>
    <dbReference type="NCBI Taxonomy" id="1095914"/>
    <lineage>
        <taxon>Bacteria</taxon>
        <taxon>Bacillati</taxon>
        <taxon>Actinomycetota</taxon>
        <taxon>Actinomycetes</taxon>
        <taxon>Pseudonocardiales</taxon>
        <taxon>Pseudonocardiaceae</taxon>
        <taxon>Pseudonocardia</taxon>
    </lineage>
</organism>
<proteinExistence type="predicted"/>
<keyword evidence="2" id="KW-1185">Reference proteome</keyword>
<protein>
    <submittedName>
        <fullName evidence="1">Uncharacterized protein</fullName>
    </submittedName>
</protein>
<dbReference type="Proteomes" id="UP001500325">
    <property type="component" value="Unassembled WGS sequence"/>
</dbReference>
<evidence type="ECO:0000313" key="1">
    <source>
        <dbReference type="EMBL" id="GAA4714573.1"/>
    </source>
</evidence>